<evidence type="ECO:0000256" key="6">
    <source>
        <dbReference type="ARBA" id="ARBA00023015"/>
    </source>
</evidence>
<reference evidence="12 13" key="1">
    <citation type="submission" date="2020-08" db="EMBL/GenBank/DDBJ databases">
        <title>Plant Genome Project.</title>
        <authorList>
            <person name="Zhang R.-G."/>
        </authorList>
    </citation>
    <scope>NUCLEOTIDE SEQUENCE [LARGE SCALE GENOMIC DNA]</scope>
    <source>
        <tissue evidence="12">Rhizome</tissue>
    </source>
</reference>
<feature type="compositionally biased region" description="Polar residues" evidence="10">
    <location>
        <begin position="100"/>
        <end position="115"/>
    </location>
</feature>
<accession>A0A8J5FX76</accession>
<evidence type="ECO:0000256" key="10">
    <source>
        <dbReference type="SAM" id="MobiDB-lite"/>
    </source>
</evidence>
<keyword evidence="7" id="KW-0804">Transcription</keyword>
<dbReference type="PANTHER" id="PTHR46352:SF14">
    <property type="entry name" value="PROTEIN SENSITIVE TO PROTON RHIZOTOXICITY 2-LIKE"/>
    <property type="match status" value="1"/>
</dbReference>
<evidence type="ECO:0000313" key="12">
    <source>
        <dbReference type="EMBL" id="KAG6494572.1"/>
    </source>
</evidence>
<dbReference type="InterPro" id="IPR013087">
    <property type="entry name" value="Znf_C2H2_type"/>
</dbReference>
<evidence type="ECO:0000256" key="3">
    <source>
        <dbReference type="ARBA" id="ARBA00022737"/>
    </source>
</evidence>
<dbReference type="FunFam" id="3.30.160.60:FF:000145">
    <property type="entry name" value="Zinc finger protein 574"/>
    <property type="match status" value="1"/>
</dbReference>
<dbReference type="GO" id="GO:0010447">
    <property type="term" value="P:response to acidic pH"/>
    <property type="evidence" value="ECO:0007669"/>
    <property type="project" value="InterPro"/>
</dbReference>
<evidence type="ECO:0000256" key="4">
    <source>
        <dbReference type="ARBA" id="ARBA00022771"/>
    </source>
</evidence>
<dbReference type="SMART" id="SM00355">
    <property type="entry name" value="ZnF_C2H2"/>
    <property type="match status" value="3"/>
</dbReference>
<dbReference type="PROSITE" id="PS00028">
    <property type="entry name" value="ZINC_FINGER_C2H2_1"/>
    <property type="match status" value="1"/>
</dbReference>
<dbReference type="Pfam" id="PF23115">
    <property type="entry name" value="zf-C2H2_STOP2_3rd"/>
    <property type="match status" value="1"/>
</dbReference>
<keyword evidence="6" id="KW-0805">Transcription regulation</keyword>
<dbReference type="OrthoDB" id="8113227at2759"/>
<gene>
    <name evidence="12" type="ORF">ZIOFF_042332</name>
</gene>
<feature type="region of interest" description="Disordered" evidence="10">
    <location>
        <begin position="100"/>
        <end position="161"/>
    </location>
</feature>
<feature type="domain" description="C2H2-type" evidence="11">
    <location>
        <begin position="181"/>
        <end position="208"/>
    </location>
</feature>
<evidence type="ECO:0000256" key="2">
    <source>
        <dbReference type="ARBA" id="ARBA00022723"/>
    </source>
</evidence>
<dbReference type="EMBL" id="JACMSC010000012">
    <property type="protein sequence ID" value="KAG6494572.1"/>
    <property type="molecule type" value="Genomic_DNA"/>
</dbReference>
<dbReference type="InterPro" id="IPR044300">
    <property type="entry name" value="STOP1/2"/>
</dbReference>
<keyword evidence="3" id="KW-0677">Repeat</keyword>
<organism evidence="12 13">
    <name type="scientific">Zingiber officinale</name>
    <name type="common">Ginger</name>
    <name type="synonym">Amomum zingiber</name>
    <dbReference type="NCBI Taxonomy" id="94328"/>
    <lineage>
        <taxon>Eukaryota</taxon>
        <taxon>Viridiplantae</taxon>
        <taxon>Streptophyta</taxon>
        <taxon>Embryophyta</taxon>
        <taxon>Tracheophyta</taxon>
        <taxon>Spermatophyta</taxon>
        <taxon>Magnoliopsida</taxon>
        <taxon>Liliopsida</taxon>
        <taxon>Zingiberales</taxon>
        <taxon>Zingiberaceae</taxon>
        <taxon>Zingiber</taxon>
    </lineage>
</organism>
<dbReference type="InterPro" id="IPR058196">
    <property type="entry name" value="zf-C2H2_STOP1/2_C"/>
</dbReference>
<evidence type="ECO:0000256" key="7">
    <source>
        <dbReference type="ARBA" id="ARBA00023163"/>
    </source>
</evidence>
<dbReference type="AlphaFoldDB" id="A0A8J5FX76"/>
<dbReference type="GO" id="GO:0005634">
    <property type="term" value="C:nucleus"/>
    <property type="evidence" value="ECO:0007669"/>
    <property type="project" value="UniProtKB-SubCell"/>
</dbReference>
<dbReference type="GO" id="GO:0010044">
    <property type="term" value="P:response to aluminum ion"/>
    <property type="evidence" value="ECO:0007669"/>
    <property type="project" value="InterPro"/>
</dbReference>
<keyword evidence="2" id="KW-0479">Metal-binding</keyword>
<dbReference type="Proteomes" id="UP000734854">
    <property type="component" value="Unassembled WGS sequence"/>
</dbReference>
<comment type="caution">
    <text evidence="12">The sequence shown here is derived from an EMBL/GenBank/DDBJ whole genome shotgun (WGS) entry which is preliminary data.</text>
</comment>
<keyword evidence="4 9" id="KW-0863">Zinc-finger</keyword>
<sequence>MIDSDGRNSDKASDLPCQREGKIREETMNRLADRLPLLNLSALGQKMNALSRFLSDSIDRRDSIDDDQIRMVSSTIASAVQEIIVNGAALVASSQVLNPSLSTGASQPCNPSSTVRDADMVDRSSQPVPTPRFPHTRSGNPRSSVPVGCSDPPSSDQAAEDGEDCDIVEIDTAEILAEHAHLCEICGKGFKRDANLRMHMRAHGDRYKTLEALSKPDPEFCVSSGREATTGRRILFSCPHSGCNRNRAHKKFRPLKSVACVKNHFKRSHCPKMYSCYRCNKKSFSVVADLKNHLKHCGESRWRCSCGTTFSRKDKLFGHVALFDGHMPVVEVGVKDELKKEEVILEEDEEEMKVTGVADNAGEGFDPEFFKGLMEDFDDMEREHLKSLL</sequence>
<name>A0A8J5FX76_ZINOF</name>
<keyword evidence="13" id="KW-1185">Reference proteome</keyword>
<comment type="subcellular location">
    <subcellularLocation>
        <location evidence="1">Nucleus</location>
    </subcellularLocation>
</comment>
<protein>
    <recommendedName>
        <fullName evidence="11">C2H2-type domain-containing protein</fullName>
    </recommendedName>
</protein>
<dbReference type="GO" id="GO:0008270">
    <property type="term" value="F:zinc ion binding"/>
    <property type="evidence" value="ECO:0007669"/>
    <property type="project" value="UniProtKB-KW"/>
</dbReference>
<evidence type="ECO:0000256" key="5">
    <source>
        <dbReference type="ARBA" id="ARBA00022833"/>
    </source>
</evidence>
<dbReference type="PANTHER" id="PTHR46352">
    <property type="entry name" value="PROTEIN SENSITIVE TO PROTON RHIZOTOXICITY 1"/>
    <property type="match status" value="1"/>
</dbReference>
<dbReference type="Pfam" id="PF23118">
    <property type="entry name" value="zf-C2H2_STOP2_C"/>
    <property type="match status" value="1"/>
</dbReference>
<evidence type="ECO:0000256" key="8">
    <source>
        <dbReference type="ARBA" id="ARBA00023242"/>
    </source>
</evidence>
<evidence type="ECO:0000313" key="13">
    <source>
        <dbReference type="Proteomes" id="UP000734854"/>
    </source>
</evidence>
<dbReference type="InterPro" id="IPR059161">
    <property type="entry name" value="Znf-C2H2_STOP1/2_3rd"/>
</dbReference>
<evidence type="ECO:0000256" key="1">
    <source>
        <dbReference type="ARBA" id="ARBA00004123"/>
    </source>
</evidence>
<dbReference type="PROSITE" id="PS50157">
    <property type="entry name" value="ZINC_FINGER_C2H2_2"/>
    <property type="match status" value="1"/>
</dbReference>
<feature type="region of interest" description="Disordered" evidence="10">
    <location>
        <begin position="1"/>
        <end position="20"/>
    </location>
</feature>
<proteinExistence type="predicted"/>
<keyword evidence="5" id="KW-0862">Zinc</keyword>
<evidence type="ECO:0000259" key="11">
    <source>
        <dbReference type="PROSITE" id="PS50157"/>
    </source>
</evidence>
<keyword evidence="8" id="KW-0539">Nucleus</keyword>
<evidence type="ECO:0000256" key="9">
    <source>
        <dbReference type="PROSITE-ProRule" id="PRU00042"/>
    </source>
</evidence>